<dbReference type="PANTHER" id="PTHR14379">
    <property type="entry name" value="LIMKAIN B LKAP"/>
    <property type="match status" value="1"/>
</dbReference>
<dbReference type="EMBL" id="JAAMPC010000005">
    <property type="protein sequence ID" value="KAG2310188.1"/>
    <property type="molecule type" value="Genomic_DNA"/>
</dbReference>
<accession>A0A8X7VEW3</accession>
<gene>
    <name evidence="2" type="ORF">Bca52824_021745</name>
</gene>
<dbReference type="InterPro" id="IPR024768">
    <property type="entry name" value="Marf1"/>
</dbReference>
<evidence type="ECO:0000313" key="2">
    <source>
        <dbReference type="EMBL" id="KAG2310188.1"/>
    </source>
</evidence>
<dbReference type="AlphaFoldDB" id="A0A8X7VEW3"/>
<evidence type="ECO:0000256" key="1">
    <source>
        <dbReference type="SAM" id="MobiDB-lite"/>
    </source>
</evidence>
<dbReference type="Proteomes" id="UP000886595">
    <property type="component" value="Unassembled WGS sequence"/>
</dbReference>
<dbReference type="PANTHER" id="PTHR14379:SF51">
    <property type="entry name" value="NYN DOMAIN-CONTAINING PROTEIN"/>
    <property type="match status" value="1"/>
</dbReference>
<feature type="region of interest" description="Disordered" evidence="1">
    <location>
        <begin position="787"/>
        <end position="816"/>
    </location>
</feature>
<evidence type="ECO:0008006" key="4">
    <source>
        <dbReference type="Google" id="ProtNLM"/>
    </source>
</evidence>
<dbReference type="GO" id="GO:0005777">
    <property type="term" value="C:peroxisome"/>
    <property type="evidence" value="ECO:0007669"/>
    <property type="project" value="InterPro"/>
</dbReference>
<name>A0A8X7VEW3_BRACI</name>
<protein>
    <recommendedName>
        <fullName evidence="4">NYN domain-containing protein</fullName>
    </recommendedName>
</protein>
<sequence length="816" mass="94034">MMFTLLSPELCHVAIQHNNLKLSVGLCVARSSEAHRPHMTLGTLISSAASLRVLRLSSIGRETIHLGGAHPLSRRDSFWEAKNVKRGGELMWMDLLMVDVYKNGLFTTEIIQILCKEQLKPRKLARFIFQLLEKLWLIFYLKHIVSSAVDGVFHILADIQASLLNVFLPLTNRFEFLDMVVIHEVLLWEQEKNKSNGQEKEQCGSTRCRVAKRPGVLAGEATATEVTDVPSPPRNSYVYICRRSHRILFSTITRKMGSSLVSRLEGLRADESEELKESKLGVFIKFKELNFNWASRLVHYILGFQLKIKKKYELGLVGLEPMRFKMSGSIDLKRKRPMEEDYGKTPEEGYAKERLLQRTVQAILRLVRDEQTATAKKNSAEVERNSLSDQIALLEEMLHKGDQFDIRAEKTRLKAELRRAKEDVKAIKVPFVDWEKLGRAGKETFVFWNFDDYPVPVDTDLGSICSNIEHALRLMGFDGYASINVDCKKLNSNEEALYKAKKIFYLPYCTEGYRKSGVVPTLDMTFYMIYTIQETAPERSNVAVIVKPNIDPNSELHRILHCLKSRGHNVLLIEQPPDGECLFSVDSLLKNSRLLGGGKPRVKKEFTPDELRRLYEEEEEEEEVDGSDDVSNLSNKMMLDFSVRTKHVKGDRTVIFWDAIDCPFPLCFSPDQIFEKIKSPLLKNGLSDNITIWAYVDERSWRDKYLGNKTWHSRIYFLPAGDRLVRMLNDMYLDSRDSPLRYCRGSLILVSDHFSGDPYYLELFRRMKYLYHLIWLVPSDHSNISETPDEWPRSLFDRDRKSAEGPLPKKPKLDAA</sequence>
<keyword evidence="3" id="KW-1185">Reference proteome</keyword>
<proteinExistence type="predicted"/>
<reference evidence="2 3" key="1">
    <citation type="submission" date="2020-02" db="EMBL/GenBank/DDBJ databases">
        <authorList>
            <person name="Ma Q."/>
            <person name="Huang Y."/>
            <person name="Song X."/>
            <person name="Pei D."/>
        </authorList>
    </citation>
    <scope>NUCLEOTIDE SEQUENCE [LARGE SCALE GENOMIC DNA]</scope>
    <source>
        <strain evidence="2">Sxm20200214</strain>
        <tissue evidence="2">Leaf</tissue>
    </source>
</reference>
<comment type="caution">
    <text evidence="2">The sequence shown here is derived from an EMBL/GenBank/DDBJ whole genome shotgun (WGS) entry which is preliminary data.</text>
</comment>
<dbReference type="GO" id="GO:0010468">
    <property type="term" value="P:regulation of gene expression"/>
    <property type="evidence" value="ECO:0007669"/>
    <property type="project" value="InterPro"/>
</dbReference>
<organism evidence="2 3">
    <name type="scientific">Brassica carinata</name>
    <name type="common">Ethiopian mustard</name>
    <name type="synonym">Abyssinian cabbage</name>
    <dbReference type="NCBI Taxonomy" id="52824"/>
    <lineage>
        <taxon>Eukaryota</taxon>
        <taxon>Viridiplantae</taxon>
        <taxon>Streptophyta</taxon>
        <taxon>Embryophyta</taxon>
        <taxon>Tracheophyta</taxon>
        <taxon>Spermatophyta</taxon>
        <taxon>Magnoliopsida</taxon>
        <taxon>eudicotyledons</taxon>
        <taxon>Gunneridae</taxon>
        <taxon>Pentapetalae</taxon>
        <taxon>rosids</taxon>
        <taxon>malvids</taxon>
        <taxon>Brassicales</taxon>
        <taxon>Brassicaceae</taxon>
        <taxon>Brassiceae</taxon>
        <taxon>Brassica</taxon>
    </lineage>
</organism>
<feature type="compositionally biased region" description="Basic and acidic residues" evidence="1">
    <location>
        <begin position="790"/>
        <end position="803"/>
    </location>
</feature>
<evidence type="ECO:0000313" key="3">
    <source>
        <dbReference type="Proteomes" id="UP000886595"/>
    </source>
</evidence>